<feature type="region of interest" description="Disordered" evidence="1">
    <location>
        <begin position="86"/>
        <end position="193"/>
    </location>
</feature>
<dbReference type="Proteomes" id="UP000623687">
    <property type="component" value="Unassembled WGS sequence"/>
</dbReference>
<dbReference type="RefSeq" id="XP_036632906.1">
    <property type="nucleotide sequence ID" value="XM_036774404.1"/>
</dbReference>
<feature type="compositionally biased region" description="Polar residues" evidence="1">
    <location>
        <begin position="177"/>
        <end position="189"/>
    </location>
</feature>
<evidence type="ECO:0000256" key="1">
    <source>
        <dbReference type="SAM" id="MobiDB-lite"/>
    </source>
</evidence>
<feature type="compositionally biased region" description="Basic residues" evidence="1">
    <location>
        <begin position="142"/>
        <end position="151"/>
    </location>
</feature>
<gene>
    <name evidence="2" type="ORF">PC9H_004823</name>
</gene>
<keyword evidence="3" id="KW-1185">Reference proteome</keyword>
<protein>
    <submittedName>
        <fullName evidence="2">Uncharacterized protein</fullName>
    </submittedName>
</protein>
<dbReference type="VEuPathDB" id="FungiDB:PC9H_004823"/>
<feature type="compositionally biased region" description="Basic and acidic residues" evidence="1">
    <location>
        <begin position="160"/>
        <end position="174"/>
    </location>
</feature>
<feature type="region of interest" description="Disordered" evidence="1">
    <location>
        <begin position="22"/>
        <end position="58"/>
    </location>
</feature>
<feature type="compositionally biased region" description="Acidic residues" evidence="1">
    <location>
        <begin position="119"/>
        <end position="128"/>
    </location>
</feature>
<sequence length="450" mass="48093">MAGPFSDEYVCQISGGLVPPAPALQFSHSDYSSSSSGPPTPPGETIDSYASPMSIDAETPRLPSVKTYADATNLAAEFPSMASAILGQPLSLEPSGDQQDDMGPKHTMERPNWALASDPEIELGESDEQSPSSGTQSEKQRGRLRTRKNRSGRCGGRSEVQTKLDQHLSKDRRISRAKSSPYYQSSDTGSRVRLDRGTLNQIQGYLQESIPFGRTQRPMSSNAKNLVLPSREQEPKPVLFHAYSLGAGHGAPAASKMINIPHGGVQVQVQPWAKSSIAPVPAGGTPPPANNRSMDWNIARSGLYIGASQPYLDTRNSAHAHNNPGINKIAEPQQHLRHSTAGSSLSAIPPTQPMSLLGILNDPKHTPMPLPQSQQAKLNGVNAFLPTQRLGRTSLNSSSSTLSLAGQLPAFRYEAAHSQQDASLLSPGSQLVTLGDAVASLCLMEDDDDL</sequence>
<organism evidence="2 3">
    <name type="scientific">Pleurotus ostreatus</name>
    <name type="common">Oyster mushroom</name>
    <name type="synonym">White-rot fungus</name>
    <dbReference type="NCBI Taxonomy" id="5322"/>
    <lineage>
        <taxon>Eukaryota</taxon>
        <taxon>Fungi</taxon>
        <taxon>Dikarya</taxon>
        <taxon>Basidiomycota</taxon>
        <taxon>Agaricomycotina</taxon>
        <taxon>Agaricomycetes</taxon>
        <taxon>Agaricomycetidae</taxon>
        <taxon>Agaricales</taxon>
        <taxon>Pleurotineae</taxon>
        <taxon>Pleurotaceae</taxon>
        <taxon>Pleurotus</taxon>
    </lineage>
</organism>
<evidence type="ECO:0000313" key="2">
    <source>
        <dbReference type="EMBL" id="KAF7432879.1"/>
    </source>
</evidence>
<accession>A0A8H7DTV2</accession>
<comment type="caution">
    <text evidence="2">The sequence shown here is derived from an EMBL/GenBank/DDBJ whole genome shotgun (WGS) entry which is preliminary data.</text>
</comment>
<name>A0A8H7DTV2_PLEOS</name>
<proteinExistence type="predicted"/>
<dbReference type="GeneID" id="59374641"/>
<evidence type="ECO:0000313" key="3">
    <source>
        <dbReference type="Proteomes" id="UP000623687"/>
    </source>
</evidence>
<dbReference type="EMBL" id="JACETU010000003">
    <property type="protein sequence ID" value="KAF7432879.1"/>
    <property type="molecule type" value="Genomic_DNA"/>
</dbReference>
<dbReference type="AlphaFoldDB" id="A0A8H7DTV2"/>
<dbReference type="OrthoDB" id="2894483at2759"/>
<reference evidence="2" key="1">
    <citation type="submission" date="2019-07" db="EMBL/GenBank/DDBJ databases">
        <authorList>
            <person name="Palmer J.M."/>
        </authorList>
    </citation>
    <scope>NUCLEOTIDE SEQUENCE</scope>
    <source>
        <strain evidence="2">PC9</strain>
    </source>
</reference>
<feature type="compositionally biased region" description="Low complexity" evidence="1">
    <location>
        <begin position="27"/>
        <end position="37"/>
    </location>
</feature>